<proteinExistence type="inferred from homology"/>
<evidence type="ECO:0000313" key="8">
    <source>
        <dbReference type="Proteomes" id="UP001158576"/>
    </source>
</evidence>
<keyword evidence="3" id="KW-0677">Repeat</keyword>
<dbReference type="Pfam" id="PF13202">
    <property type="entry name" value="EF-hand_5"/>
    <property type="match status" value="1"/>
</dbReference>
<dbReference type="SMART" id="SM00054">
    <property type="entry name" value="EFh"/>
    <property type="match status" value="4"/>
</dbReference>
<dbReference type="SUPFAM" id="SSF47473">
    <property type="entry name" value="EF-hand"/>
    <property type="match status" value="1"/>
</dbReference>
<keyword evidence="5" id="KW-0812">Transmembrane</keyword>
<keyword evidence="2" id="KW-0479">Metal-binding</keyword>
<evidence type="ECO:0000256" key="2">
    <source>
        <dbReference type="ARBA" id="ARBA00022723"/>
    </source>
</evidence>
<protein>
    <submittedName>
        <fullName evidence="7">Oidioi.mRNA.OKI2018_I69.chr2.g6315.t1.cds</fullName>
    </submittedName>
</protein>
<dbReference type="Pfam" id="PF13499">
    <property type="entry name" value="EF-hand_7"/>
    <property type="match status" value="1"/>
</dbReference>
<dbReference type="Gene3D" id="1.10.238.10">
    <property type="entry name" value="EF-hand"/>
    <property type="match status" value="2"/>
</dbReference>
<dbReference type="PROSITE" id="PS00018">
    <property type="entry name" value="EF_HAND_1"/>
    <property type="match status" value="3"/>
</dbReference>
<comment type="similarity">
    <text evidence="1">Belongs to the CREC family.</text>
</comment>
<keyword evidence="4" id="KW-0106">Calcium</keyword>
<organism evidence="7 8">
    <name type="scientific">Oikopleura dioica</name>
    <name type="common">Tunicate</name>
    <dbReference type="NCBI Taxonomy" id="34765"/>
    <lineage>
        <taxon>Eukaryota</taxon>
        <taxon>Metazoa</taxon>
        <taxon>Chordata</taxon>
        <taxon>Tunicata</taxon>
        <taxon>Appendicularia</taxon>
        <taxon>Copelata</taxon>
        <taxon>Oikopleuridae</taxon>
        <taxon>Oikopleura</taxon>
    </lineage>
</organism>
<dbReference type="InterPro" id="IPR002048">
    <property type="entry name" value="EF_hand_dom"/>
</dbReference>
<evidence type="ECO:0000259" key="6">
    <source>
        <dbReference type="PROSITE" id="PS50222"/>
    </source>
</evidence>
<dbReference type="PANTHER" id="PTHR10827:SF98">
    <property type="entry name" value="45 KDA CALCIUM-BINDING PROTEIN"/>
    <property type="match status" value="1"/>
</dbReference>
<sequence length="292" mass="32898">MNSLTKTERENLIKVYKKLDENGDGKLARVELINAVRNYLDETNQAETETKRRQVLSIVETVVKAIDKDKNGLICLDEMATTFRDECQDGPVVVVAAILRFSLWFANVDSSNDGKISKEELYDFIYASLPQDCAASQRGSQAENLAEMVTKKILAGVDADSDGMMSVEEAVGAIQVVFPTIALFLILKCFATNQQRRMRLNTPYNLNFARLSIKPNLEPCMACHRVSPIPRRNGRIKPLIPVEKLKFWSISSPSLLSSMETTASRRYENLNFPIRESLMSVDRELTKPLSEI</sequence>
<feature type="domain" description="EF-hand" evidence="6">
    <location>
        <begin position="96"/>
        <end position="131"/>
    </location>
</feature>
<feature type="transmembrane region" description="Helical" evidence="5">
    <location>
        <begin position="170"/>
        <end position="191"/>
    </location>
</feature>
<name>A0ABN7T7E7_OIKDI</name>
<evidence type="ECO:0000256" key="5">
    <source>
        <dbReference type="SAM" id="Phobius"/>
    </source>
</evidence>
<keyword evidence="5" id="KW-1133">Transmembrane helix</keyword>
<dbReference type="PROSITE" id="PS50222">
    <property type="entry name" value="EF_HAND_2"/>
    <property type="match status" value="3"/>
</dbReference>
<dbReference type="EMBL" id="OU015567">
    <property type="protein sequence ID" value="CAG5112059.1"/>
    <property type="molecule type" value="Genomic_DNA"/>
</dbReference>
<accession>A0ABN7T7E7</accession>
<feature type="domain" description="EF-hand" evidence="6">
    <location>
        <begin position="54"/>
        <end position="89"/>
    </location>
</feature>
<keyword evidence="5" id="KW-0472">Membrane</keyword>
<evidence type="ECO:0000256" key="1">
    <source>
        <dbReference type="ARBA" id="ARBA00006431"/>
    </source>
</evidence>
<keyword evidence="8" id="KW-1185">Reference proteome</keyword>
<gene>
    <name evidence="7" type="ORF">OKIOD_LOCUS15080</name>
</gene>
<evidence type="ECO:0000256" key="3">
    <source>
        <dbReference type="ARBA" id="ARBA00022737"/>
    </source>
</evidence>
<reference evidence="7 8" key="1">
    <citation type="submission" date="2021-04" db="EMBL/GenBank/DDBJ databases">
        <authorList>
            <person name="Bliznina A."/>
        </authorList>
    </citation>
    <scope>NUCLEOTIDE SEQUENCE [LARGE SCALE GENOMIC DNA]</scope>
</reference>
<evidence type="ECO:0000313" key="7">
    <source>
        <dbReference type="EMBL" id="CAG5112059.1"/>
    </source>
</evidence>
<dbReference type="InterPro" id="IPR018247">
    <property type="entry name" value="EF_Hand_1_Ca_BS"/>
</dbReference>
<dbReference type="Proteomes" id="UP001158576">
    <property type="component" value="Chromosome 2"/>
</dbReference>
<evidence type="ECO:0000256" key="4">
    <source>
        <dbReference type="ARBA" id="ARBA00022837"/>
    </source>
</evidence>
<feature type="domain" description="EF-hand" evidence="6">
    <location>
        <begin position="7"/>
        <end position="42"/>
    </location>
</feature>
<dbReference type="PANTHER" id="PTHR10827">
    <property type="entry name" value="RETICULOCALBIN"/>
    <property type="match status" value="1"/>
</dbReference>
<dbReference type="InterPro" id="IPR011992">
    <property type="entry name" value="EF-hand-dom_pair"/>
</dbReference>